<feature type="coiled-coil region" evidence="1">
    <location>
        <begin position="277"/>
        <end position="311"/>
    </location>
</feature>
<proteinExistence type="predicted"/>
<comment type="caution">
    <text evidence="2">The sequence shown here is derived from an EMBL/GenBank/DDBJ whole genome shotgun (WGS) entry which is preliminary data.</text>
</comment>
<reference evidence="2" key="1">
    <citation type="submission" date="2021-02" db="EMBL/GenBank/DDBJ databases">
        <authorList>
            <person name="Nowell W R."/>
        </authorList>
    </citation>
    <scope>NUCLEOTIDE SEQUENCE</scope>
</reference>
<sequence length="400" mass="46041">NSEASIRDQLENNMKQRLASLDHRRQKLIEQSASLVTRVEEVKIATAAWKSNLTNLPIGQSGLTVDVSNELRERVTRVSQDVKKFEIDMKTFVKEMYELQDMTKNFDREIKSLQLSVQDASRETQDLFADVTRTENQAQQAIEKSTTIEREVQKIRENLRAFVNDKDAQSKDAETQYSRLETMQNRTSNISRQYWILNDQYRLLNTTTLNAMETHEKLNVDYDQNSMLQNSNTIKEQVDAKLIPLKTKTDSINNRSSVALDNIKDIKSQADIHVRRIEKASEIGKNLTNDINSARDQVDKLFDQLKSLQSSLNYSTQINITHLDVVEIEFQQLSFDKILVAIDQFYSSAYFVKNQTDQFILLHDELDYQVNNLLAIAQSLPTGCFKTISIENSDGTPGER</sequence>
<dbReference type="AlphaFoldDB" id="A0A8S3EUG8"/>
<feature type="coiled-coil region" evidence="1">
    <location>
        <begin position="103"/>
        <end position="158"/>
    </location>
</feature>
<evidence type="ECO:0000313" key="3">
    <source>
        <dbReference type="Proteomes" id="UP000681720"/>
    </source>
</evidence>
<dbReference type="SUPFAM" id="SSF57997">
    <property type="entry name" value="Tropomyosin"/>
    <property type="match status" value="1"/>
</dbReference>
<dbReference type="EMBL" id="CAJOBJ010245719">
    <property type="protein sequence ID" value="CAF5084439.1"/>
    <property type="molecule type" value="Genomic_DNA"/>
</dbReference>
<organism evidence="2 3">
    <name type="scientific">Rotaria magnacalcarata</name>
    <dbReference type="NCBI Taxonomy" id="392030"/>
    <lineage>
        <taxon>Eukaryota</taxon>
        <taxon>Metazoa</taxon>
        <taxon>Spiralia</taxon>
        <taxon>Gnathifera</taxon>
        <taxon>Rotifera</taxon>
        <taxon>Eurotatoria</taxon>
        <taxon>Bdelloidea</taxon>
        <taxon>Philodinida</taxon>
        <taxon>Philodinidae</taxon>
        <taxon>Rotaria</taxon>
    </lineage>
</organism>
<feature type="non-terminal residue" evidence="2">
    <location>
        <position position="1"/>
    </location>
</feature>
<accession>A0A8S3EUG8</accession>
<keyword evidence="1" id="KW-0175">Coiled coil</keyword>
<dbReference type="Proteomes" id="UP000681720">
    <property type="component" value="Unassembled WGS sequence"/>
</dbReference>
<evidence type="ECO:0000313" key="2">
    <source>
        <dbReference type="EMBL" id="CAF5084439.1"/>
    </source>
</evidence>
<evidence type="ECO:0000256" key="1">
    <source>
        <dbReference type="SAM" id="Coils"/>
    </source>
</evidence>
<name>A0A8S3EUG8_9BILA</name>
<protein>
    <submittedName>
        <fullName evidence="2">Uncharacterized protein</fullName>
    </submittedName>
</protein>
<gene>
    <name evidence="2" type="ORF">GIL414_LOCUS61903</name>
</gene>